<reference evidence="1 2" key="1">
    <citation type="submission" date="2024-07" db="EMBL/GenBank/DDBJ databases">
        <title>Marimonas sp.nov., isolated from tidal-flat sediment.</title>
        <authorList>
            <person name="Jayan J.N."/>
            <person name="Lee S.S."/>
        </authorList>
    </citation>
    <scope>NUCLEOTIDE SEQUENCE [LARGE SCALE GENOMIC DNA]</scope>
    <source>
        <strain evidence="1 2">MJW-29</strain>
    </source>
</reference>
<protein>
    <submittedName>
        <fullName evidence="1">Uncharacterized protein</fullName>
    </submittedName>
</protein>
<evidence type="ECO:0000313" key="2">
    <source>
        <dbReference type="Proteomes" id="UP001556098"/>
    </source>
</evidence>
<evidence type="ECO:0000313" key="1">
    <source>
        <dbReference type="EMBL" id="MEW9918692.1"/>
    </source>
</evidence>
<dbReference type="Pfam" id="PF21843">
    <property type="entry name" value="DUF6902"/>
    <property type="match status" value="1"/>
</dbReference>
<name>A0ABV3RJ86_9RHOB</name>
<dbReference type="Proteomes" id="UP001556098">
    <property type="component" value="Unassembled WGS sequence"/>
</dbReference>
<dbReference type="InterPro" id="IPR054197">
    <property type="entry name" value="DUF6902"/>
</dbReference>
<proteinExistence type="predicted"/>
<accession>A0ABV3RJ86</accession>
<comment type="caution">
    <text evidence="1">The sequence shown here is derived from an EMBL/GenBank/DDBJ whole genome shotgun (WGS) entry which is preliminary data.</text>
</comment>
<sequence>MSNVVAFPRRAAPDRQQNIAALLENVCLNRRSPDDVFWLKENAELLNLLVSINEPVAPAALSPFEGFYEGLEERLRFYPQYYRFFLSICLDLEDLGLRGEKGKSLCLWAAASGLAGAELSDLQRAEARRLLSRRGEAEPVSAGALGERLRRFVERSQTFAIPNKKAAYELTHIVYYLSEYGRTDPGLSEAALTSLEFTGILAFIDQNYDLLAEICTAIDFAGGTPSPIWRKAVADAHVAIRPEAAERGPAAHDAYHTYLVTGWSQAVSGGGCFDAEITPGPFRFVDDTRSSGVLRALSECL</sequence>
<keyword evidence="2" id="KW-1185">Reference proteome</keyword>
<organism evidence="1 2">
    <name type="scientific">Sulfitobacter sediminis</name>
    <dbReference type="NCBI Taxonomy" id="3234186"/>
    <lineage>
        <taxon>Bacteria</taxon>
        <taxon>Pseudomonadati</taxon>
        <taxon>Pseudomonadota</taxon>
        <taxon>Alphaproteobacteria</taxon>
        <taxon>Rhodobacterales</taxon>
        <taxon>Roseobacteraceae</taxon>
        <taxon>Sulfitobacter</taxon>
    </lineage>
</organism>
<dbReference type="EMBL" id="JBFNXX010000002">
    <property type="protein sequence ID" value="MEW9918692.1"/>
    <property type="molecule type" value="Genomic_DNA"/>
</dbReference>
<gene>
    <name evidence="1" type="ORF">AB2B41_03700</name>
</gene>